<gene>
    <name evidence="3" type="ORF">ADU59_03290</name>
</gene>
<accession>A0A1C7P641</accession>
<dbReference type="InterPro" id="IPR001054">
    <property type="entry name" value="A/G_cyclase"/>
</dbReference>
<comment type="caution">
    <text evidence="3">The sequence shown here is derived from an EMBL/GenBank/DDBJ whole genome shotgun (WGS) entry which is preliminary data.</text>
</comment>
<dbReference type="CDD" id="cd07302">
    <property type="entry name" value="CHD"/>
    <property type="match status" value="1"/>
</dbReference>
<organism evidence="3 4">
    <name type="scientific">Pararhizobium polonicum</name>
    <dbReference type="NCBI Taxonomy" id="1612624"/>
    <lineage>
        <taxon>Bacteria</taxon>
        <taxon>Pseudomonadati</taxon>
        <taxon>Pseudomonadota</taxon>
        <taxon>Alphaproteobacteria</taxon>
        <taxon>Hyphomicrobiales</taxon>
        <taxon>Rhizobiaceae</taxon>
        <taxon>Rhizobium/Agrobacterium group</taxon>
        <taxon>Pararhizobium</taxon>
    </lineage>
</organism>
<dbReference type="EMBL" id="LGLV01000004">
    <property type="protein sequence ID" value="OBZ96775.1"/>
    <property type="molecule type" value="Genomic_DNA"/>
</dbReference>
<proteinExistence type="predicted"/>
<reference evidence="3 4" key="1">
    <citation type="journal article" date="2016" name="Syst. Appl. Microbiol.">
        <title>Pararhizobium polonicum sp. nov. isolated from tumors on stone fruit rootstocks.</title>
        <authorList>
            <person name="Pulawska J."/>
            <person name="Kuzmanovic N."/>
            <person name="Willems A."/>
            <person name="Pothier J.F."/>
        </authorList>
    </citation>
    <scope>NUCLEOTIDE SEQUENCE [LARGE SCALE GENOMIC DNA]</scope>
    <source>
        <strain evidence="3 4">F5.1</strain>
    </source>
</reference>
<evidence type="ECO:0000256" key="1">
    <source>
        <dbReference type="SAM" id="Phobius"/>
    </source>
</evidence>
<feature type="domain" description="Guanylate cyclase" evidence="2">
    <location>
        <begin position="441"/>
        <end position="573"/>
    </location>
</feature>
<dbReference type="GO" id="GO:0035556">
    <property type="term" value="P:intracellular signal transduction"/>
    <property type="evidence" value="ECO:0007669"/>
    <property type="project" value="InterPro"/>
</dbReference>
<name>A0A1C7P641_9HYPH</name>
<dbReference type="Pfam" id="PF00211">
    <property type="entry name" value="Guanylate_cyc"/>
    <property type="match status" value="1"/>
</dbReference>
<dbReference type="PATRIC" id="fig|1612624.7.peg.684"/>
<dbReference type="SUPFAM" id="SSF55073">
    <property type="entry name" value="Nucleotide cyclase"/>
    <property type="match status" value="1"/>
</dbReference>
<feature type="transmembrane region" description="Helical" evidence="1">
    <location>
        <begin position="351"/>
        <end position="373"/>
    </location>
</feature>
<keyword evidence="1" id="KW-1133">Transmembrane helix</keyword>
<dbReference type="SMART" id="SM00044">
    <property type="entry name" value="CYCc"/>
    <property type="match status" value="1"/>
</dbReference>
<dbReference type="GO" id="GO:0009190">
    <property type="term" value="P:cyclic nucleotide biosynthetic process"/>
    <property type="evidence" value="ECO:0007669"/>
    <property type="project" value="InterPro"/>
</dbReference>
<dbReference type="AlphaFoldDB" id="A0A1C7P641"/>
<dbReference type="Gene3D" id="3.30.70.1230">
    <property type="entry name" value="Nucleotide cyclase"/>
    <property type="match status" value="1"/>
</dbReference>
<dbReference type="Pfam" id="PF05226">
    <property type="entry name" value="CHASE2"/>
    <property type="match status" value="1"/>
</dbReference>
<dbReference type="Proteomes" id="UP000093111">
    <property type="component" value="Unassembled WGS sequence"/>
</dbReference>
<keyword evidence="4" id="KW-1185">Reference proteome</keyword>
<keyword evidence="1" id="KW-0472">Membrane</keyword>
<evidence type="ECO:0000313" key="4">
    <source>
        <dbReference type="Proteomes" id="UP000093111"/>
    </source>
</evidence>
<dbReference type="SMART" id="SM01080">
    <property type="entry name" value="CHASE2"/>
    <property type="match status" value="1"/>
</dbReference>
<feature type="transmembrane region" description="Helical" evidence="1">
    <location>
        <begin position="324"/>
        <end position="344"/>
    </location>
</feature>
<dbReference type="RefSeq" id="WP_068951626.1">
    <property type="nucleotide sequence ID" value="NZ_LGLV01000004.1"/>
</dbReference>
<feature type="transmembrane region" description="Helical" evidence="1">
    <location>
        <begin position="379"/>
        <end position="399"/>
    </location>
</feature>
<dbReference type="InterPro" id="IPR050697">
    <property type="entry name" value="Adenylyl/Guanylyl_Cyclase_3/4"/>
</dbReference>
<protein>
    <submittedName>
        <fullName evidence="3">Adenylate cyclase</fullName>
    </submittedName>
</protein>
<dbReference type="InterPro" id="IPR029787">
    <property type="entry name" value="Nucleotide_cyclase"/>
</dbReference>
<keyword evidence="1" id="KW-0812">Transmembrane</keyword>
<dbReference type="PROSITE" id="PS50125">
    <property type="entry name" value="GUANYLATE_CYCLASE_2"/>
    <property type="match status" value="1"/>
</dbReference>
<evidence type="ECO:0000259" key="2">
    <source>
        <dbReference type="PROSITE" id="PS50125"/>
    </source>
</evidence>
<dbReference type="PANTHER" id="PTHR43081:SF1">
    <property type="entry name" value="ADENYLATE CYCLASE, TERMINAL-DIFFERENTIATION SPECIFIC"/>
    <property type="match status" value="1"/>
</dbReference>
<evidence type="ECO:0000313" key="3">
    <source>
        <dbReference type="EMBL" id="OBZ96775.1"/>
    </source>
</evidence>
<dbReference type="PANTHER" id="PTHR43081">
    <property type="entry name" value="ADENYLATE CYCLASE, TERMINAL-DIFFERENTIATION SPECIFIC-RELATED"/>
    <property type="match status" value="1"/>
</dbReference>
<dbReference type="InterPro" id="IPR007890">
    <property type="entry name" value="CHASE2"/>
</dbReference>
<dbReference type="GO" id="GO:0004016">
    <property type="term" value="F:adenylate cyclase activity"/>
    <property type="evidence" value="ECO:0007669"/>
    <property type="project" value="UniProtKB-ARBA"/>
</dbReference>
<sequence length="618" mass="65581">MKRLRLSRIRPLFAGAAASLLSALLLFFHAGSTLETQRELFFDSLTQWVPAPQSGQIAVIDVDRKSMQQSPDKTWGRAETAELLSRLSKAGAKAVAVDFIFSTACDPAEPSNAALMQAISGAPVILGFLIADGGPEHPVPVPPVAVRKPVAIPDLWFINGAEASCGFLQKASRSAAAAFLVGDEDARIRRVQAYSIIGNDAYPALGLEAARLAEGGRTPILGGQPAWLKLESRLIELDEDGSLRFAASPLAAIEARTVSAGDVLSGTVAAERFKDKTVFIGSSLPNLGGLRSTASMPLEPSVQIHADIANAVLTGFIPERHAQLPLFEAALALIGGLLVALVATRLRPVTSVALGILAISATVGAAAAIYAGSGLLIDAVSISLAFIVVLVVTSTLQFARVRRAESKARSKFSQYLPQSVVARYIDNPDDDRVAGEERPVTALFTDIEGFSTLSQKLAPRDLVTLLDIYYAEVNGLVARYGGMVDKVVGDAVHAFFNAPEDLDDHVNKAIDCAEAIRALTEEMRRRPGFIEHQFGRTRIGIETGIAVLGEVGAGGKLDYTAHGDCINLAARLQEANKFLGTAICVGPEAAVQSGRALRSVGMHEIRGFGEMELFTTRA</sequence>
<dbReference type="STRING" id="1612624.ADU59_03290"/>